<reference evidence="1" key="1">
    <citation type="submission" date="2025-08" db="UniProtKB">
        <authorList>
            <consortium name="Ensembl"/>
        </authorList>
    </citation>
    <scope>IDENTIFICATION</scope>
</reference>
<keyword evidence="2" id="KW-1185">Reference proteome</keyword>
<dbReference type="Proteomes" id="UP000261580">
    <property type="component" value="Unassembled WGS sequence"/>
</dbReference>
<dbReference type="Bgee" id="ENSNBRG00000005827">
    <property type="expression patterns" value="Expressed in zone of skin"/>
</dbReference>
<accession>A0A3Q4GL90</accession>
<dbReference type="STRING" id="32507.ENSNBRP00000007453"/>
<protein>
    <submittedName>
        <fullName evidence="1">Uncharacterized protein</fullName>
    </submittedName>
</protein>
<dbReference type="AlphaFoldDB" id="A0A3Q4GL90"/>
<organism evidence="1 2">
    <name type="scientific">Neolamprologus brichardi</name>
    <name type="common">Fairy cichlid</name>
    <name type="synonym">Lamprologus brichardi</name>
    <dbReference type="NCBI Taxonomy" id="32507"/>
    <lineage>
        <taxon>Eukaryota</taxon>
        <taxon>Metazoa</taxon>
        <taxon>Chordata</taxon>
        <taxon>Craniata</taxon>
        <taxon>Vertebrata</taxon>
        <taxon>Euteleostomi</taxon>
        <taxon>Actinopterygii</taxon>
        <taxon>Neopterygii</taxon>
        <taxon>Teleostei</taxon>
        <taxon>Neoteleostei</taxon>
        <taxon>Acanthomorphata</taxon>
        <taxon>Ovalentaria</taxon>
        <taxon>Cichlomorphae</taxon>
        <taxon>Cichliformes</taxon>
        <taxon>Cichlidae</taxon>
        <taxon>African cichlids</taxon>
        <taxon>Pseudocrenilabrinae</taxon>
        <taxon>Lamprologini</taxon>
        <taxon>Neolamprologus</taxon>
    </lineage>
</organism>
<evidence type="ECO:0000313" key="2">
    <source>
        <dbReference type="Proteomes" id="UP000261580"/>
    </source>
</evidence>
<dbReference type="Ensembl" id="ENSNBRT00000007662.1">
    <property type="protein sequence ID" value="ENSNBRP00000007453.1"/>
    <property type="gene ID" value="ENSNBRG00000005827.1"/>
</dbReference>
<proteinExistence type="predicted"/>
<sequence>RTTTWFASYEVLYGRPARMGAEPPKWAGMSTELCSSEMIVYCQNLSKTLSQIHRTVETGYIDKNIWLDWITYTAKCNGMTECVACCTACPTPFTVPAPLLFWVYRVDHDCVTLGTLFPVVKKGVTPPVFSPRAGNYTCLMRVKRV</sequence>
<dbReference type="GeneTree" id="ENSGT01110000267974"/>
<name>A0A3Q4GL90_NEOBR</name>
<evidence type="ECO:0000313" key="1">
    <source>
        <dbReference type="Ensembl" id="ENSNBRP00000007453.1"/>
    </source>
</evidence>
<reference evidence="1" key="2">
    <citation type="submission" date="2025-09" db="UniProtKB">
        <authorList>
            <consortium name="Ensembl"/>
        </authorList>
    </citation>
    <scope>IDENTIFICATION</scope>
</reference>